<proteinExistence type="inferred from homology"/>
<gene>
    <name evidence="8" type="ORF">FJY75_10270</name>
</gene>
<name>A0A937XAG3_UNCEI</name>
<dbReference type="EMBL" id="VGIY01000293">
    <property type="protein sequence ID" value="MBM3318220.1"/>
    <property type="molecule type" value="Genomic_DNA"/>
</dbReference>
<evidence type="ECO:0000256" key="1">
    <source>
        <dbReference type="ARBA" id="ARBA00004141"/>
    </source>
</evidence>
<evidence type="ECO:0000313" key="8">
    <source>
        <dbReference type="EMBL" id="MBM3318220.1"/>
    </source>
</evidence>
<dbReference type="PANTHER" id="PTHR11819:SF77">
    <property type="entry name" value="SODIUM_GLUCOSE COTRANSPORT PROTEIN"/>
    <property type="match status" value="1"/>
</dbReference>
<evidence type="ECO:0008006" key="10">
    <source>
        <dbReference type="Google" id="ProtNLM"/>
    </source>
</evidence>
<feature type="transmembrane region" description="Helical" evidence="7">
    <location>
        <begin position="6"/>
        <end position="25"/>
    </location>
</feature>
<evidence type="ECO:0000256" key="7">
    <source>
        <dbReference type="SAM" id="Phobius"/>
    </source>
</evidence>
<feature type="transmembrane region" description="Helical" evidence="7">
    <location>
        <begin position="162"/>
        <end position="182"/>
    </location>
</feature>
<dbReference type="PANTHER" id="PTHR11819">
    <property type="entry name" value="SOLUTE CARRIER FAMILY 5"/>
    <property type="match status" value="1"/>
</dbReference>
<comment type="similarity">
    <text evidence="2 6">Belongs to the sodium:solute symporter (SSF) (TC 2.A.21) family.</text>
</comment>
<sequence length="262" mass="27939">MKLVALDWVVLAAYGAAMLGVGLYFSRRASRSVDDYFLSGRSLPWWIAGTSMIATTFSADTPLLISSIVRTEGVAGNWIWFNFAISHALTTFFLAGLWRRARVVTDVELCERRYSGGPGRALRCFKGAFYAFITNSVVLGWVLLAMATIAQEVLGLPKLTTLAVSIAVTLTYATVAGLWGVAATDLMQFGVAMAGSVILAVAAVQHVGGLSGFAELLPRLMAANGRPAMEIVPGMGQGILGGFLVALAVQWWSWKYSDGGGC</sequence>
<feature type="transmembrane region" description="Helical" evidence="7">
    <location>
        <begin position="45"/>
        <end position="65"/>
    </location>
</feature>
<dbReference type="GO" id="GO:0005412">
    <property type="term" value="F:D-glucose:sodium symporter activity"/>
    <property type="evidence" value="ECO:0007669"/>
    <property type="project" value="TreeGrafter"/>
</dbReference>
<dbReference type="AlphaFoldDB" id="A0A937XAG3"/>
<comment type="caution">
    <text evidence="8">The sequence shown here is derived from an EMBL/GenBank/DDBJ whole genome shotgun (WGS) entry which is preliminary data.</text>
</comment>
<dbReference type="PROSITE" id="PS50283">
    <property type="entry name" value="NA_SOLUT_SYMP_3"/>
    <property type="match status" value="1"/>
</dbReference>
<evidence type="ECO:0000256" key="3">
    <source>
        <dbReference type="ARBA" id="ARBA00022692"/>
    </source>
</evidence>
<comment type="subcellular location">
    <subcellularLocation>
        <location evidence="1">Membrane</location>
        <topology evidence="1">Multi-pass membrane protein</topology>
    </subcellularLocation>
</comment>
<accession>A0A937XAG3</accession>
<keyword evidence="3 7" id="KW-0812">Transmembrane</keyword>
<feature type="transmembrane region" description="Helical" evidence="7">
    <location>
        <begin position="234"/>
        <end position="254"/>
    </location>
</feature>
<keyword evidence="4 7" id="KW-1133">Transmembrane helix</keyword>
<keyword evidence="5 7" id="KW-0472">Membrane</keyword>
<dbReference type="Gene3D" id="1.20.1730.10">
    <property type="entry name" value="Sodium/glucose cotransporter"/>
    <property type="match status" value="1"/>
</dbReference>
<evidence type="ECO:0000313" key="9">
    <source>
        <dbReference type="Proteomes" id="UP000748308"/>
    </source>
</evidence>
<dbReference type="Proteomes" id="UP000748308">
    <property type="component" value="Unassembled WGS sequence"/>
</dbReference>
<reference evidence="8" key="1">
    <citation type="submission" date="2019-03" db="EMBL/GenBank/DDBJ databases">
        <title>Lake Tanganyika Metagenome-Assembled Genomes (MAGs).</title>
        <authorList>
            <person name="Tran P."/>
        </authorList>
    </citation>
    <scope>NUCLEOTIDE SEQUENCE</scope>
    <source>
        <strain evidence="8">M_DeepCast_400m_m2_100</strain>
    </source>
</reference>
<feature type="transmembrane region" description="Helical" evidence="7">
    <location>
        <begin position="128"/>
        <end position="150"/>
    </location>
</feature>
<dbReference type="Pfam" id="PF00474">
    <property type="entry name" value="SSF"/>
    <property type="match status" value="1"/>
</dbReference>
<protein>
    <recommendedName>
        <fullName evidence="10">Sodium:proline symporter</fullName>
    </recommendedName>
</protein>
<evidence type="ECO:0000256" key="4">
    <source>
        <dbReference type="ARBA" id="ARBA00022989"/>
    </source>
</evidence>
<dbReference type="GO" id="GO:0005886">
    <property type="term" value="C:plasma membrane"/>
    <property type="evidence" value="ECO:0007669"/>
    <property type="project" value="TreeGrafter"/>
</dbReference>
<feature type="transmembrane region" description="Helical" evidence="7">
    <location>
        <begin position="77"/>
        <end position="98"/>
    </location>
</feature>
<organism evidence="8 9">
    <name type="scientific">Eiseniibacteriota bacterium</name>
    <dbReference type="NCBI Taxonomy" id="2212470"/>
    <lineage>
        <taxon>Bacteria</taxon>
        <taxon>Candidatus Eiseniibacteriota</taxon>
    </lineage>
</organism>
<feature type="transmembrane region" description="Helical" evidence="7">
    <location>
        <begin position="189"/>
        <end position="214"/>
    </location>
</feature>
<evidence type="ECO:0000256" key="2">
    <source>
        <dbReference type="ARBA" id="ARBA00006434"/>
    </source>
</evidence>
<dbReference type="InterPro" id="IPR001734">
    <property type="entry name" value="Na/solute_symporter"/>
</dbReference>
<dbReference type="InterPro" id="IPR038377">
    <property type="entry name" value="Na/Glc_symporter_sf"/>
</dbReference>
<evidence type="ECO:0000256" key="5">
    <source>
        <dbReference type="ARBA" id="ARBA00023136"/>
    </source>
</evidence>
<evidence type="ECO:0000256" key="6">
    <source>
        <dbReference type="RuleBase" id="RU362091"/>
    </source>
</evidence>